<sequence>MLSTLKILLFSGVIFMQDNATSQANMNAFISQNGIPTLQNERHDRAAKLVAQSSYVDLIEGDTTRALELLKEACNLEYGRACWYYAYETQKDEDALHAQKVLQQSCFAPSANEYNGESCTYLGIMVSHNKANITENEQELYTRACELGDGWGCYRLASDFIIDEDTEQAKEIEDRALNILTQACNNGEAASCYFTGSIYSESQDKQTKAREFYEKGCKLGDGDSCDELKLGK</sequence>
<evidence type="ECO:0000313" key="11">
    <source>
        <dbReference type="Proteomes" id="UP000029878"/>
    </source>
</evidence>
<proteinExistence type="inferred from homology"/>
<evidence type="ECO:0000256" key="1">
    <source>
        <dbReference type="ARBA" id="ARBA00001526"/>
    </source>
</evidence>
<dbReference type="Proteomes" id="UP000029878">
    <property type="component" value="Unassembled WGS sequence"/>
</dbReference>
<gene>
    <name evidence="10" type="ORF">LS81_004860</name>
</gene>
<evidence type="ECO:0000256" key="3">
    <source>
        <dbReference type="ARBA" id="ARBA00012865"/>
    </source>
</evidence>
<dbReference type="RefSeq" id="WP_034346019.1">
    <property type="nucleotide sequence ID" value="NZ_FZNG01000038.1"/>
</dbReference>
<evidence type="ECO:0000256" key="9">
    <source>
        <dbReference type="RuleBase" id="RU366075"/>
    </source>
</evidence>
<protein>
    <recommendedName>
        <fullName evidence="3 9">Beta-lactamase</fullName>
        <ecNumber evidence="3 9">3.5.2.6</ecNumber>
    </recommendedName>
</protein>
<comment type="similarity">
    <text evidence="2 9">Belongs to the hcp beta-lactamase family.</text>
</comment>
<evidence type="ECO:0000256" key="8">
    <source>
        <dbReference type="ARBA" id="ARBA00023251"/>
    </source>
</evidence>
<keyword evidence="6" id="KW-0802">TPR repeat</keyword>
<comment type="caution">
    <text evidence="10">The sequence shown here is derived from an EMBL/GenBank/DDBJ whole genome shotgun (WGS) entry which is preliminary data.</text>
</comment>
<organism evidence="10 11">
    <name type="scientific">Helicobacter trogontum</name>
    <dbReference type="NCBI Taxonomy" id="50960"/>
    <lineage>
        <taxon>Bacteria</taxon>
        <taxon>Pseudomonadati</taxon>
        <taxon>Campylobacterota</taxon>
        <taxon>Epsilonproteobacteria</taxon>
        <taxon>Campylobacterales</taxon>
        <taxon>Helicobacteraceae</taxon>
        <taxon>Helicobacter</taxon>
    </lineage>
</organism>
<dbReference type="PANTHER" id="PTHR13891">
    <property type="entry name" value="CYTOCHROME C OXIDASE ASSEMBLY FACTOR 7"/>
    <property type="match status" value="1"/>
</dbReference>
<keyword evidence="8" id="KW-0046">Antibiotic resistance</keyword>
<reference evidence="10 11" key="1">
    <citation type="journal article" date="2014" name="Genome Announc.">
        <title>Draft genome sequences of eight enterohepatic helicobacter species isolated from both laboratory and wild rodents.</title>
        <authorList>
            <person name="Sheh A."/>
            <person name="Shen Z."/>
            <person name="Fox J.G."/>
        </authorList>
    </citation>
    <scope>NUCLEOTIDE SEQUENCE [LARGE SCALE GENOMIC DNA]</scope>
    <source>
        <strain evidence="10 11">ATCC 700114</strain>
    </source>
</reference>
<dbReference type="Pfam" id="PF08238">
    <property type="entry name" value="Sel1"/>
    <property type="match status" value="3"/>
</dbReference>
<dbReference type="SUPFAM" id="SSF81901">
    <property type="entry name" value="HCP-like"/>
    <property type="match status" value="1"/>
</dbReference>
<dbReference type="PANTHER" id="PTHR13891:SF1">
    <property type="entry name" value="CYTOCHROME C OXIDASE ASSEMBLY FACTOR 7"/>
    <property type="match status" value="1"/>
</dbReference>
<accession>A0A4U8SBH7</accession>
<dbReference type="InterPro" id="IPR040239">
    <property type="entry name" value="HcpB-like"/>
</dbReference>
<evidence type="ECO:0000256" key="5">
    <source>
        <dbReference type="ARBA" id="ARBA00022801"/>
    </source>
</evidence>
<dbReference type="GO" id="GO:0008800">
    <property type="term" value="F:beta-lactamase activity"/>
    <property type="evidence" value="ECO:0007669"/>
    <property type="project" value="UniProtKB-UniRule"/>
</dbReference>
<evidence type="ECO:0000313" key="10">
    <source>
        <dbReference type="EMBL" id="TLD83420.1"/>
    </source>
</evidence>
<dbReference type="Gene3D" id="1.25.40.10">
    <property type="entry name" value="Tetratricopeptide repeat domain"/>
    <property type="match status" value="1"/>
</dbReference>
<dbReference type="EMBL" id="JRPL02000008">
    <property type="protein sequence ID" value="TLD83420.1"/>
    <property type="molecule type" value="Genomic_DNA"/>
</dbReference>
<keyword evidence="4" id="KW-0677">Repeat</keyword>
<dbReference type="OrthoDB" id="5329526at2"/>
<comment type="subcellular location">
    <subcellularLocation>
        <location evidence="9">Secreted</location>
    </subcellularLocation>
</comment>
<dbReference type="InterPro" id="IPR006597">
    <property type="entry name" value="Sel1-like"/>
</dbReference>
<dbReference type="AlphaFoldDB" id="A0A4U8SBH7"/>
<dbReference type="GO" id="GO:0046677">
    <property type="term" value="P:response to antibiotic"/>
    <property type="evidence" value="ECO:0007669"/>
    <property type="project" value="UniProtKB-KW"/>
</dbReference>
<keyword evidence="5 9" id="KW-0378">Hydrolase</keyword>
<dbReference type="InterPro" id="IPR011990">
    <property type="entry name" value="TPR-like_helical_dom_sf"/>
</dbReference>
<keyword evidence="7" id="KW-1015">Disulfide bond</keyword>
<comment type="function">
    <text evidence="9">Hydrolyzes 6-aminopenicillinic acid and 7-aminocephalosporanic acid (ACA) derivatives.</text>
</comment>
<evidence type="ECO:0000256" key="7">
    <source>
        <dbReference type="ARBA" id="ARBA00023157"/>
    </source>
</evidence>
<dbReference type="EC" id="3.5.2.6" evidence="3 9"/>
<evidence type="ECO:0000256" key="4">
    <source>
        <dbReference type="ARBA" id="ARBA00022737"/>
    </source>
</evidence>
<evidence type="ECO:0000256" key="6">
    <source>
        <dbReference type="ARBA" id="ARBA00022803"/>
    </source>
</evidence>
<keyword evidence="9" id="KW-0964">Secreted</keyword>
<name>A0A4U8SBH7_9HELI</name>
<dbReference type="GO" id="GO:0005576">
    <property type="term" value="C:extracellular region"/>
    <property type="evidence" value="ECO:0007669"/>
    <property type="project" value="UniProtKB-SubCell"/>
</dbReference>
<comment type="catalytic activity">
    <reaction evidence="1 9">
        <text>a beta-lactam + H2O = a substituted beta-amino acid</text>
        <dbReference type="Rhea" id="RHEA:20401"/>
        <dbReference type="ChEBI" id="CHEBI:15377"/>
        <dbReference type="ChEBI" id="CHEBI:35627"/>
        <dbReference type="ChEBI" id="CHEBI:140347"/>
        <dbReference type="EC" id="3.5.2.6"/>
    </reaction>
</comment>
<evidence type="ECO:0000256" key="2">
    <source>
        <dbReference type="ARBA" id="ARBA00008486"/>
    </source>
</evidence>